<dbReference type="Gene3D" id="3.90.79.10">
    <property type="entry name" value="Nucleoside Triphosphate Pyrophosphohydrolase"/>
    <property type="match status" value="1"/>
</dbReference>
<dbReference type="PANTHER" id="PTHR43736">
    <property type="entry name" value="ADP-RIBOSE PYROPHOSPHATASE"/>
    <property type="match status" value="1"/>
</dbReference>
<protein>
    <submittedName>
        <fullName evidence="3">NUDIX domain-containing protein</fullName>
    </submittedName>
</protein>
<keyword evidence="1" id="KW-0812">Transmembrane</keyword>
<proteinExistence type="predicted"/>
<dbReference type="InterPro" id="IPR000086">
    <property type="entry name" value="NUDIX_hydrolase_dom"/>
</dbReference>
<gene>
    <name evidence="3" type="ORF">CFIO01_05072</name>
</gene>
<keyword evidence="4" id="KW-1185">Reference proteome</keyword>
<dbReference type="HOGENOM" id="CLU_481462_0_0_1"/>
<evidence type="ECO:0000313" key="3">
    <source>
        <dbReference type="EMBL" id="EXF76778.1"/>
    </source>
</evidence>
<dbReference type="SUPFAM" id="SSF55811">
    <property type="entry name" value="Nudix"/>
    <property type="match status" value="1"/>
</dbReference>
<dbReference type="STRING" id="1445577.A0A010RWW8"/>
<dbReference type="EMBL" id="JARH01000792">
    <property type="protein sequence ID" value="EXF76778.1"/>
    <property type="molecule type" value="Genomic_DNA"/>
</dbReference>
<accession>A0A010RWW8</accession>
<comment type="caution">
    <text evidence="3">The sequence shown here is derived from an EMBL/GenBank/DDBJ whole genome shotgun (WGS) entry which is preliminary data.</text>
</comment>
<organism evidence="3 4">
    <name type="scientific">Colletotrichum fioriniae PJ7</name>
    <dbReference type="NCBI Taxonomy" id="1445577"/>
    <lineage>
        <taxon>Eukaryota</taxon>
        <taxon>Fungi</taxon>
        <taxon>Dikarya</taxon>
        <taxon>Ascomycota</taxon>
        <taxon>Pezizomycotina</taxon>
        <taxon>Sordariomycetes</taxon>
        <taxon>Hypocreomycetidae</taxon>
        <taxon>Glomerellales</taxon>
        <taxon>Glomerellaceae</taxon>
        <taxon>Colletotrichum</taxon>
        <taxon>Colletotrichum acutatum species complex</taxon>
    </lineage>
</organism>
<name>A0A010RWW8_9PEZI</name>
<dbReference type="PANTHER" id="PTHR43736:SF1">
    <property type="entry name" value="DIHYDRONEOPTERIN TRIPHOSPHATE DIPHOSPHATASE"/>
    <property type="match status" value="1"/>
</dbReference>
<dbReference type="Pfam" id="PF00293">
    <property type="entry name" value="NUDIX"/>
    <property type="match status" value="1"/>
</dbReference>
<dbReference type="PROSITE" id="PS51462">
    <property type="entry name" value="NUDIX"/>
    <property type="match status" value="1"/>
</dbReference>
<feature type="transmembrane region" description="Helical" evidence="1">
    <location>
        <begin position="103"/>
        <end position="120"/>
    </location>
</feature>
<dbReference type="AlphaFoldDB" id="A0A010RWW8"/>
<evidence type="ECO:0000313" key="4">
    <source>
        <dbReference type="Proteomes" id="UP000020467"/>
    </source>
</evidence>
<dbReference type="OrthoDB" id="276276at2759"/>
<feature type="transmembrane region" description="Helical" evidence="1">
    <location>
        <begin position="56"/>
        <end position="83"/>
    </location>
</feature>
<dbReference type="KEGG" id="cfj:CFIO01_05072"/>
<sequence>MEGSNGSGKLGGVFTYFQSLPDLVPRRAKNSVCGFLDDFILHNITYIFIKPFMSNVFLTTAILVTIASIAPHPWIFAFFSIFAYAHTHVVDKVIAALVWVEPAIWIDAVVLWFILSVHFFRERRRRTPRREWIAMWEVVSLGISAAVYLAPWAPVQDSSSTYDSASATPFNEYGEFQMTWSHYASLLLVLREVNGAFVESISRTKLDAQIVPKDGKYECFKRLWYCLRFWGWSVLRRATTYLCVMAAWDTVVELVVWEHPQFTKSPSSKPHPFVSSSAPSESKIQLQETLPSNLIVPKMPPAAPAPALNYTTSPSLLPYTLRFHPYNNNPSPSSSSPSQEVLHTHRLCVGAAVLSPQTTPKILLLQRSAKESALPHKWELPGGAAESLDSNSLASAARELWEETALRATKFVALVGCYQWEGAGAGEKAEAVAGDQAWGLSRGGVGIIEVGRPSDDGGIAVEEEEKKKKEEGTTAAGVEAIKDSHKFFKGRDAWRKYTYLVEVETTGAGEAEVEIDPEEHEDFVWATEEEVRADRCGERVFEWTSEHQKLDVLRAFEIARGGEVGS</sequence>
<dbReference type="CDD" id="cd02883">
    <property type="entry name" value="NUDIX_Hydrolase"/>
    <property type="match status" value="1"/>
</dbReference>
<dbReference type="eggNOG" id="ENOG502S8JU">
    <property type="taxonomic scope" value="Eukaryota"/>
</dbReference>
<reference evidence="3 4" key="1">
    <citation type="submission" date="2014-02" db="EMBL/GenBank/DDBJ databases">
        <title>The genome sequence of Colletotrichum fioriniae PJ7.</title>
        <authorList>
            <person name="Baroncelli R."/>
            <person name="Thon M.R."/>
        </authorList>
    </citation>
    <scope>NUCLEOTIDE SEQUENCE [LARGE SCALE GENOMIC DNA]</scope>
    <source>
        <strain evidence="3 4">PJ7</strain>
    </source>
</reference>
<feature type="domain" description="Nudix hydrolase" evidence="2">
    <location>
        <begin position="344"/>
        <end position="557"/>
    </location>
</feature>
<evidence type="ECO:0000259" key="2">
    <source>
        <dbReference type="PROSITE" id="PS51462"/>
    </source>
</evidence>
<keyword evidence="1" id="KW-1133">Transmembrane helix</keyword>
<feature type="transmembrane region" description="Helical" evidence="1">
    <location>
        <begin position="132"/>
        <end position="153"/>
    </location>
</feature>
<keyword evidence="1" id="KW-0472">Membrane</keyword>
<dbReference type="InterPro" id="IPR015797">
    <property type="entry name" value="NUDIX_hydrolase-like_dom_sf"/>
</dbReference>
<dbReference type="Proteomes" id="UP000020467">
    <property type="component" value="Unassembled WGS sequence"/>
</dbReference>
<evidence type="ECO:0000256" key="1">
    <source>
        <dbReference type="SAM" id="Phobius"/>
    </source>
</evidence>